<evidence type="ECO:0000256" key="1">
    <source>
        <dbReference type="SAM" id="Phobius"/>
    </source>
</evidence>
<dbReference type="Proteomes" id="UP000176527">
    <property type="component" value="Unassembled WGS sequence"/>
</dbReference>
<keyword evidence="1" id="KW-0812">Transmembrane</keyword>
<feature type="transmembrane region" description="Helical" evidence="1">
    <location>
        <begin position="12"/>
        <end position="31"/>
    </location>
</feature>
<organism evidence="2 3">
    <name type="scientific">Candidatus Daviesbacteria bacterium RIFCSPHIGHO2_12_FULL_37_11</name>
    <dbReference type="NCBI Taxonomy" id="1797777"/>
    <lineage>
        <taxon>Bacteria</taxon>
        <taxon>Candidatus Daviesiibacteriota</taxon>
    </lineage>
</organism>
<name>A0A1F5KAG3_9BACT</name>
<gene>
    <name evidence="2" type="ORF">A3F00_04980</name>
</gene>
<proteinExistence type="predicted"/>
<dbReference type="AlphaFoldDB" id="A0A1F5KAG3"/>
<accession>A0A1F5KAG3</accession>
<dbReference type="EMBL" id="MFDE01000039">
    <property type="protein sequence ID" value="OGE37591.1"/>
    <property type="molecule type" value="Genomic_DNA"/>
</dbReference>
<protein>
    <submittedName>
        <fullName evidence="2">Uncharacterized protein</fullName>
    </submittedName>
</protein>
<sequence>MTLSQTATFAKRFILGFIIFSVVGITGYIGYKIWYANYLASLPPKEDKPDTRFGILPKLKLPASKTLSENFKYSLDTATGSLPEFSKIVKVYFMPKASATFLSAEKGKNLAEKFNFDTAPQILTPTRHRFQIDNRILTVDLDTGNFVYQSDATPSGQKLDDDTQLVQNFKNFLSQAGISTKELENEKVKINFLKYDGSNFIPASGRNESQAVQINLWPKDLDKIPIVFSDVNKSLVHAEIIGSGKSLENFRSINFTFWPIDQSTFATYPLKLPNVAFEEMKAGKGNIIITPNSPEVSITLVYLAYFEAEDYTPYLQPIYVFEGPSFTAYVPALKNEYLSQ</sequence>
<keyword evidence="1" id="KW-0472">Membrane</keyword>
<keyword evidence="1" id="KW-1133">Transmembrane helix</keyword>
<evidence type="ECO:0000313" key="3">
    <source>
        <dbReference type="Proteomes" id="UP000176527"/>
    </source>
</evidence>
<reference evidence="2 3" key="1">
    <citation type="journal article" date="2016" name="Nat. Commun.">
        <title>Thousands of microbial genomes shed light on interconnected biogeochemical processes in an aquifer system.</title>
        <authorList>
            <person name="Anantharaman K."/>
            <person name="Brown C.T."/>
            <person name="Hug L.A."/>
            <person name="Sharon I."/>
            <person name="Castelle C.J."/>
            <person name="Probst A.J."/>
            <person name="Thomas B.C."/>
            <person name="Singh A."/>
            <person name="Wilkins M.J."/>
            <person name="Karaoz U."/>
            <person name="Brodie E.L."/>
            <person name="Williams K.H."/>
            <person name="Hubbard S.S."/>
            <person name="Banfield J.F."/>
        </authorList>
    </citation>
    <scope>NUCLEOTIDE SEQUENCE [LARGE SCALE GENOMIC DNA]</scope>
</reference>
<evidence type="ECO:0000313" key="2">
    <source>
        <dbReference type="EMBL" id="OGE37591.1"/>
    </source>
</evidence>
<comment type="caution">
    <text evidence="2">The sequence shown here is derived from an EMBL/GenBank/DDBJ whole genome shotgun (WGS) entry which is preliminary data.</text>
</comment>